<dbReference type="OrthoDB" id="3364132at2759"/>
<reference evidence="3 4" key="1">
    <citation type="submission" date="2018-02" db="EMBL/GenBank/DDBJ databases">
        <title>Genome sequence of the basidiomycete white-rot fungus Phlebia centrifuga.</title>
        <authorList>
            <person name="Granchi Z."/>
            <person name="Peng M."/>
            <person name="de Vries R.P."/>
            <person name="Hilden K."/>
            <person name="Makela M.R."/>
            <person name="Grigoriev I."/>
            <person name="Riley R."/>
        </authorList>
    </citation>
    <scope>NUCLEOTIDE SEQUENCE [LARGE SCALE GENOMIC DNA]</scope>
    <source>
        <strain evidence="3 4">FBCC195</strain>
    </source>
</reference>
<evidence type="ECO:0000313" key="3">
    <source>
        <dbReference type="EMBL" id="PSR81862.1"/>
    </source>
</evidence>
<evidence type="ECO:0000259" key="2">
    <source>
        <dbReference type="Pfam" id="PF25534"/>
    </source>
</evidence>
<evidence type="ECO:0000256" key="1">
    <source>
        <dbReference type="SAM" id="MobiDB-lite"/>
    </source>
</evidence>
<dbReference type="EMBL" id="MLYV02000605">
    <property type="protein sequence ID" value="PSR81862.1"/>
    <property type="molecule type" value="Genomic_DNA"/>
</dbReference>
<feature type="region of interest" description="Disordered" evidence="1">
    <location>
        <begin position="114"/>
        <end position="171"/>
    </location>
</feature>
<dbReference type="STRING" id="98765.A0A2R6P044"/>
<proteinExistence type="predicted"/>
<organism evidence="3 4">
    <name type="scientific">Hermanssonia centrifuga</name>
    <dbReference type="NCBI Taxonomy" id="98765"/>
    <lineage>
        <taxon>Eukaryota</taxon>
        <taxon>Fungi</taxon>
        <taxon>Dikarya</taxon>
        <taxon>Basidiomycota</taxon>
        <taxon>Agaricomycotina</taxon>
        <taxon>Agaricomycetes</taxon>
        <taxon>Polyporales</taxon>
        <taxon>Meruliaceae</taxon>
        <taxon>Hermanssonia</taxon>
    </lineage>
</organism>
<keyword evidence="4" id="KW-1185">Reference proteome</keyword>
<feature type="compositionally biased region" description="Basic and acidic residues" evidence="1">
    <location>
        <begin position="204"/>
        <end position="213"/>
    </location>
</feature>
<sequence length="230" mass="25356">MPTLNTLANIGAITLQCHRVAKFGKATPYELKQVDLGMKEIPETAKKAGAHKISLGAARAITSVATQMFLKDSIDKPYATFCLQYRPKEMLQAQGIMPLDVVGVTVVACGPKRSRREFSPAPRQQSGLPSPSKRIRTEPVSPTSQARWGIFSPAERYQSPSQKDSRPKVKPEDVEVIEDLEARRAAAMNQIRELEVRLEIARSQGDRVKREPSPIRLGGPSGEVIDLTLD</sequence>
<feature type="domain" description="DUF7918" evidence="2">
    <location>
        <begin position="5"/>
        <end position="98"/>
    </location>
</feature>
<evidence type="ECO:0000313" key="4">
    <source>
        <dbReference type="Proteomes" id="UP000186601"/>
    </source>
</evidence>
<dbReference type="InterPro" id="IPR057678">
    <property type="entry name" value="DUF7918"/>
</dbReference>
<feature type="region of interest" description="Disordered" evidence="1">
    <location>
        <begin position="204"/>
        <end position="230"/>
    </location>
</feature>
<name>A0A2R6P044_9APHY</name>
<dbReference type="Pfam" id="PF25534">
    <property type="entry name" value="DUF7918"/>
    <property type="match status" value="1"/>
</dbReference>
<accession>A0A2R6P044</accession>
<dbReference type="AlphaFoldDB" id="A0A2R6P044"/>
<comment type="caution">
    <text evidence="3">The sequence shown here is derived from an EMBL/GenBank/DDBJ whole genome shotgun (WGS) entry which is preliminary data.</text>
</comment>
<gene>
    <name evidence="3" type="ORF">PHLCEN_2v6234</name>
</gene>
<dbReference type="Proteomes" id="UP000186601">
    <property type="component" value="Unassembled WGS sequence"/>
</dbReference>
<protein>
    <recommendedName>
        <fullName evidence="2">DUF7918 domain-containing protein</fullName>
    </recommendedName>
</protein>